<dbReference type="KEGG" id="chk:D4L85_18630"/>
<dbReference type="InterPro" id="IPR006451">
    <property type="entry name" value="Glycogen_debranch_arc"/>
</dbReference>
<evidence type="ECO:0000259" key="1">
    <source>
        <dbReference type="Pfam" id="PF06202"/>
    </source>
</evidence>
<evidence type="ECO:0000313" key="3">
    <source>
        <dbReference type="EMBL" id="AYB32464.1"/>
    </source>
</evidence>
<dbReference type="AlphaFoldDB" id="A0A385SNA1"/>
<dbReference type="SUPFAM" id="SSF48208">
    <property type="entry name" value="Six-hairpin glycosidases"/>
    <property type="match status" value="1"/>
</dbReference>
<dbReference type="OrthoDB" id="9761875at2"/>
<dbReference type="FunFam" id="1.50.10.10:FF:000073">
    <property type="entry name" value="Glycogen debranching enzyme, hypothetical (TreX-like)"/>
    <property type="match status" value="1"/>
</dbReference>
<reference evidence="4" key="1">
    <citation type="submission" date="2018-09" db="EMBL/GenBank/DDBJ databases">
        <title>Chryseolinea sp. KIS68-18 isolated from soil.</title>
        <authorList>
            <person name="Weon H.-Y."/>
            <person name="Kwon S.-W."/>
            <person name="Lee S.A."/>
        </authorList>
    </citation>
    <scope>NUCLEOTIDE SEQUENCE [LARGE SCALE GENOMIC DNA]</scope>
    <source>
        <strain evidence="4">KIS68-18</strain>
    </source>
</reference>
<proteinExistence type="predicted"/>
<dbReference type="PANTHER" id="PTHR10569">
    <property type="entry name" value="GLYCOGEN DEBRANCHING ENZYME"/>
    <property type="match status" value="1"/>
</dbReference>
<dbReference type="Proteomes" id="UP000266183">
    <property type="component" value="Chromosome"/>
</dbReference>
<gene>
    <name evidence="3" type="ORF">D4L85_18630</name>
</gene>
<evidence type="ECO:0000313" key="4">
    <source>
        <dbReference type="Proteomes" id="UP000266183"/>
    </source>
</evidence>
<evidence type="ECO:0000259" key="2">
    <source>
        <dbReference type="Pfam" id="PF12439"/>
    </source>
</evidence>
<dbReference type="RefSeq" id="WP_119755717.1">
    <property type="nucleotide sequence ID" value="NZ_CP032382.1"/>
</dbReference>
<dbReference type="Pfam" id="PF06202">
    <property type="entry name" value="GDE_C"/>
    <property type="match status" value="1"/>
</dbReference>
<dbReference type="GO" id="GO:0005980">
    <property type="term" value="P:glycogen catabolic process"/>
    <property type="evidence" value="ECO:0007669"/>
    <property type="project" value="InterPro"/>
</dbReference>
<dbReference type="InterPro" id="IPR008928">
    <property type="entry name" value="6-hairpin_glycosidase_sf"/>
</dbReference>
<dbReference type="InterPro" id="IPR024742">
    <property type="entry name" value="Glycogen_debranch_N"/>
</dbReference>
<keyword evidence="4" id="KW-1185">Reference proteome</keyword>
<dbReference type="PANTHER" id="PTHR10569:SF2">
    <property type="entry name" value="GLYCOGEN DEBRANCHING ENZYME"/>
    <property type="match status" value="1"/>
</dbReference>
<protein>
    <submittedName>
        <fullName evidence="3">Glycogen debranching protein</fullName>
    </submittedName>
</protein>
<dbReference type="Pfam" id="PF12439">
    <property type="entry name" value="GDE_N"/>
    <property type="match status" value="1"/>
</dbReference>
<name>A0A385SNA1_9BACT</name>
<dbReference type="EMBL" id="CP032382">
    <property type="protein sequence ID" value="AYB32464.1"/>
    <property type="molecule type" value="Genomic_DNA"/>
</dbReference>
<dbReference type="InterPro" id="IPR012341">
    <property type="entry name" value="6hp_glycosidase-like_sf"/>
</dbReference>
<dbReference type="Gene3D" id="1.50.10.10">
    <property type="match status" value="1"/>
</dbReference>
<dbReference type="NCBIfam" id="TIGR01561">
    <property type="entry name" value="gde_arch"/>
    <property type="match status" value="1"/>
</dbReference>
<dbReference type="InterPro" id="IPR010401">
    <property type="entry name" value="AGL/Gdb1"/>
</dbReference>
<feature type="domain" description="Glycogen debranching enzyme C-terminal" evidence="1">
    <location>
        <begin position="283"/>
        <end position="645"/>
    </location>
</feature>
<sequence length="653" mass="73753">MKFDKKTLSDFDQSLRLEWLETNGIGGYASGTVSGANSRKYHGLLVSAQHPPVGRMVALSKLEETLVVRGPGNTEERFELGANQYPGAVHPKGFQYLKSFERQLFPVFTYEAGGVEIRKTIAAVHGENTTLVIYDVVRARRPFTLELLPLSSCRDFHSLTFANDAIGTQYIFDDGVFRTLNYQTCPEIFIAVPGSRFTENQTWYRNFEYAVEQERGLDYREDLYTLGNFSITLKKGDTLGVIISTDDPTGKDAAKLFARETKRREGLISKFSGNENLKRLALAADQFIVKRGELSTVLAGYPWFADWGRDTMIALPGLCLVTGRFDEAKKILLQFASVVSEGMLPNRFSDREEPPEYNTIDATLWFFQAIYHYYNGTKDKSFLKKILPVLEEIMTWHEKGTRYNIKVDEADGLLSGGQEGVQLTWMDAKVQDWVVTPRRGKAVEINVLWYNALCIMNFLLTENGKADMGKPYAVKAEKVKEQFNIQFWNEAQQALFDYITATEKNSALRPNQVFAISLPFPLLTKERAKKVLATVTDHLLTPKGLRSLSPDDAEYKPVYLGNLWYRDGAYHQGTVWSFLLGPYIDAVMYVKEDKGKAEAARLLLKFFNHLDEACIGSVSEVFDGETPHAPRGCVAQAWGVAEALRVAVRYDLT</sequence>
<accession>A0A385SNA1</accession>
<dbReference type="InterPro" id="IPR032790">
    <property type="entry name" value="GDE_C"/>
</dbReference>
<dbReference type="GO" id="GO:0004135">
    <property type="term" value="F:amylo-alpha-1,6-glucosidase activity"/>
    <property type="evidence" value="ECO:0007669"/>
    <property type="project" value="InterPro"/>
</dbReference>
<feature type="domain" description="Glycogen debranching enzyme bacterial and archaeal type N-terminal" evidence="2">
    <location>
        <begin position="18"/>
        <end position="238"/>
    </location>
</feature>
<organism evidence="3 4">
    <name type="scientific">Chryseolinea soli</name>
    <dbReference type="NCBI Taxonomy" id="2321403"/>
    <lineage>
        <taxon>Bacteria</taxon>
        <taxon>Pseudomonadati</taxon>
        <taxon>Bacteroidota</taxon>
        <taxon>Cytophagia</taxon>
        <taxon>Cytophagales</taxon>
        <taxon>Fulvivirgaceae</taxon>
        <taxon>Chryseolinea</taxon>
    </lineage>
</organism>
<dbReference type="GO" id="GO:0004134">
    <property type="term" value="F:4-alpha-glucanotransferase activity"/>
    <property type="evidence" value="ECO:0007669"/>
    <property type="project" value="InterPro"/>
</dbReference>